<feature type="chain" id="PRO_5046466068" evidence="2">
    <location>
        <begin position="34"/>
        <end position="580"/>
    </location>
</feature>
<dbReference type="PANTHER" id="PTHR22588">
    <property type="entry name" value="VWFA DOMAIN-CONTAINING PROTEIN"/>
    <property type="match status" value="1"/>
</dbReference>
<dbReference type="SMART" id="SM00327">
    <property type="entry name" value="VWA"/>
    <property type="match status" value="1"/>
</dbReference>
<sequence>MIQTNFIKNPALLFLLLLALLIFFGSASHSATAAEAVKRHEVVFLLDVSNSMNTTDAEKLAPDGLEEILYTLPSNYSVGLVAYGSDVQVAKPLDAKREQIGAALRQVNYTGYTNAGAGLERALTLFKDSTADKTVVLLSDGEIRLDDPVATGASEEQFNRAMQAAAQRGIRVCTVAIGEPGNVPQANIYDSANRQGLLFNVSDVAQLSGIAKKILYEVFGIAKSAVSSGDLQSDTLRVRLPFARSDSINGAKILLTSTVPIGNIGASYTAQSGEILVGKRFAVLNLLHPQSDTAEIRFGSAGGGNVQADLILEMNASIQVEVKNTTLGQSEQKTAEVRLIPVSAANQNLHLLNDPYFEGKQVLVMADGQEITAVVEKGAIRFSLPADSTRSVAVKVRYEDLGVNIIAPDTTTVQINQPEGYGKIIAFVAAIAIAIAVLVWWRTRKPKPVPPAPPPASRYEYAGKLKIYVTKAPDDSDIAPMEYNLYRHFRKEEISLGALLENCGLSFALAGAYKVFFSPGANKALVLTNKSDCTILKNRDLLVKDHSCLVYFHERIHITFEDERSELILEYKNVKPSERP</sequence>
<gene>
    <name evidence="4" type="ORF">LMF89_00355</name>
</gene>
<dbReference type="Pfam" id="PF13519">
    <property type="entry name" value="VWA_2"/>
    <property type="match status" value="1"/>
</dbReference>
<evidence type="ECO:0000259" key="3">
    <source>
        <dbReference type="PROSITE" id="PS50234"/>
    </source>
</evidence>
<keyword evidence="1" id="KW-1133">Transmembrane helix</keyword>
<keyword evidence="5" id="KW-1185">Reference proteome</keyword>
<keyword evidence="2" id="KW-0732">Signal</keyword>
<dbReference type="InterPro" id="IPR036465">
    <property type="entry name" value="vWFA_dom_sf"/>
</dbReference>
<organism evidence="4 5">
    <name type="scientific">Pelosinus baikalensis</name>
    <dbReference type="NCBI Taxonomy" id="2892015"/>
    <lineage>
        <taxon>Bacteria</taxon>
        <taxon>Bacillati</taxon>
        <taxon>Bacillota</taxon>
        <taxon>Negativicutes</taxon>
        <taxon>Selenomonadales</taxon>
        <taxon>Sporomusaceae</taxon>
        <taxon>Pelosinus</taxon>
    </lineage>
</organism>
<dbReference type="Proteomes" id="UP001165492">
    <property type="component" value="Unassembled WGS sequence"/>
</dbReference>
<comment type="caution">
    <text evidence="4">The sequence shown here is derived from an EMBL/GenBank/DDBJ whole genome shotgun (WGS) entry which is preliminary data.</text>
</comment>
<evidence type="ECO:0000256" key="1">
    <source>
        <dbReference type="SAM" id="Phobius"/>
    </source>
</evidence>
<accession>A0ABS8HPW0</accession>
<dbReference type="CDD" id="cd00198">
    <property type="entry name" value="vWFA"/>
    <property type="match status" value="1"/>
</dbReference>
<dbReference type="PANTHER" id="PTHR22588:SF3">
    <property type="entry name" value="VWFA DOMAIN-CONTAINING PROTEIN"/>
    <property type="match status" value="1"/>
</dbReference>
<feature type="transmembrane region" description="Helical" evidence="1">
    <location>
        <begin position="420"/>
        <end position="441"/>
    </location>
</feature>
<protein>
    <submittedName>
        <fullName evidence="4">VWA domain-containing protein</fullName>
    </submittedName>
</protein>
<keyword evidence="1" id="KW-0812">Transmembrane</keyword>
<evidence type="ECO:0000313" key="5">
    <source>
        <dbReference type="Proteomes" id="UP001165492"/>
    </source>
</evidence>
<dbReference type="EMBL" id="JAJHJB010000001">
    <property type="protein sequence ID" value="MCC5463809.1"/>
    <property type="molecule type" value="Genomic_DNA"/>
</dbReference>
<dbReference type="InterPro" id="IPR002035">
    <property type="entry name" value="VWF_A"/>
</dbReference>
<dbReference type="Gene3D" id="3.40.50.410">
    <property type="entry name" value="von Willebrand factor, type A domain"/>
    <property type="match status" value="1"/>
</dbReference>
<dbReference type="PROSITE" id="PS50234">
    <property type="entry name" value="VWFA"/>
    <property type="match status" value="1"/>
</dbReference>
<feature type="domain" description="VWFA" evidence="3">
    <location>
        <begin position="41"/>
        <end position="214"/>
    </location>
</feature>
<name>A0ABS8HPW0_9FIRM</name>
<keyword evidence="1" id="KW-0472">Membrane</keyword>
<evidence type="ECO:0000256" key="2">
    <source>
        <dbReference type="SAM" id="SignalP"/>
    </source>
</evidence>
<dbReference type="InterPro" id="IPR052229">
    <property type="entry name" value="Collagen-VI/PIF"/>
</dbReference>
<proteinExistence type="predicted"/>
<feature type="signal peptide" evidence="2">
    <location>
        <begin position="1"/>
        <end position="33"/>
    </location>
</feature>
<dbReference type="RefSeq" id="WP_229533356.1">
    <property type="nucleotide sequence ID" value="NZ_JAJHJB010000001.1"/>
</dbReference>
<dbReference type="SUPFAM" id="SSF53300">
    <property type="entry name" value="vWA-like"/>
    <property type="match status" value="1"/>
</dbReference>
<reference evidence="4" key="1">
    <citation type="submission" date="2021-11" db="EMBL/GenBank/DDBJ databases">
        <title>Description of a new species Pelosinus isolated from the bottom sediments of Lake Baikal.</title>
        <authorList>
            <person name="Zakharyuk A."/>
        </authorList>
    </citation>
    <scope>NUCLEOTIDE SEQUENCE</scope>
    <source>
        <strain evidence="4">Bkl1</strain>
    </source>
</reference>
<evidence type="ECO:0000313" key="4">
    <source>
        <dbReference type="EMBL" id="MCC5463809.1"/>
    </source>
</evidence>